<gene>
    <name evidence="1" type="ORF">HMPREF9081_2606</name>
</gene>
<comment type="caution">
    <text evidence="1">The sequence shown here is derived from an EMBL/GenBank/DDBJ whole genome shotgun (WGS) entry which is preliminary data.</text>
</comment>
<accession>F5RQT4</accession>
<keyword evidence="2" id="KW-1185">Reference proteome</keyword>
<sequence length="60" mass="6935">MEEVRTCNPTNDVVFKFVFGREERKRITLSFINDVLGRNDEDAFVDIQGIADKMKSVRLA</sequence>
<dbReference type="HOGENOM" id="CLU_2932828_0_0_9"/>
<proteinExistence type="predicted"/>
<protein>
    <submittedName>
        <fullName evidence="1">Uncharacterized protein</fullName>
    </submittedName>
</protein>
<dbReference type="AlphaFoldDB" id="F5RQT4"/>
<dbReference type="Pfam" id="PF12784">
    <property type="entry name" value="PDDEXK_2"/>
    <property type="match status" value="1"/>
</dbReference>
<dbReference type="EMBL" id="AFHQ01000063">
    <property type="protein sequence ID" value="EGK56705.1"/>
    <property type="molecule type" value="Genomic_DNA"/>
</dbReference>
<dbReference type="OrthoDB" id="7164527at2"/>
<evidence type="ECO:0000313" key="2">
    <source>
        <dbReference type="Proteomes" id="UP000004067"/>
    </source>
</evidence>
<evidence type="ECO:0000313" key="1">
    <source>
        <dbReference type="EMBL" id="EGK56705.1"/>
    </source>
</evidence>
<organism evidence="1 2">
    <name type="scientific">Centipeda periodontii DSM 2778</name>
    <dbReference type="NCBI Taxonomy" id="888060"/>
    <lineage>
        <taxon>Bacteria</taxon>
        <taxon>Bacillati</taxon>
        <taxon>Bacillota</taxon>
        <taxon>Negativicutes</taxon>
        <taxon>Selenomonadales</taxon>
        <taxon>Selenomonadaceae</taxon>
        <taxon>Centipeda</taxon>
    </lineage>
</organism>
<dbReference type="Proteomes" id="UP000004067">
    <property type="component" value="Unassembled WGS sequence"/>
</dbReference>
<reference evidence="1 2" key="1">
    <citation type="submission" date="2011-04" db="EMBL/GenBank/DDBJ databases">
        <authorList>
            <person name="Muzny D."/>
            <person name="Qin X."/>
            <person name="Deng J."/>
            <person name="Jiang H."/>
            <person name="Liu Y."/>
            <person name="Qu J."/>
            <person name="Song X.-Z."/>
            <person name="Zhang L."/>
            <person name="Thornton R."/>
            <person name="Coyle M."/>
            <person name="Francisco L."/>
            <person name="Jackson L."/>
            <person name="Javaid M."/>
            <person name="Korchina V."/>
            <person name="Kovar C."/>
            <person name="Mata R."/>
            <person name="Mathew T."/>
            <person name="Ngo R."/>
            <person name="Nguyen L."/>
            <person name="Nguyen N."/>
            <person name="Okwuonu G."/>
            <person name="Ongeri F."/>
            <person name="Pham C."/>
            <person name="Simmons D."/>
            <person name="Wilczek-Boney K."/>
            <person name="Hale W."/>
            <person name="Jakkamsetti A."/>
            <person name="Pham P."/>
            <person name="Ruth R."/>
            <person name="San Lucas F."/>
            <person name="Warren J."/>
            <person name="Zhang J."/>
            <person name="Zhao Z."/>
            <person name="Zhou C."/>
            <person name="Zhu D."/>
            <person name="Lee S."/>
            <person name="Bess C."/>
            <person name="Blankenburg K."/>
            <person name="Forbes L."/>
            <person name="Fu Q."/>
            <person name="Gubbala S."/>
            <person name="Hirani K."/>
            <person name="Jayaseelan J.C."/>
            <person name="Lara F."/>
            <person name="Munidasa M."/>
            <person name="Palculict T."/>
            <person name="Patil S."/>
            <person name="Pu L.-L."/>
            <person name="Saada N."/>
            <person name="Tang L."/>
            <person name="Weissenberger G."/>
            <person name="Zhu Y."/>
            <person name="Hemphill L."/>
            <person name="Shang Y."/>
            <person name="Youmans B."/>
            <person name="Ayvaz T."/>
            <person name="Ross M."/>
            <person name="Santibanez J."/>
            <person name="Aqrawi P."/>
            <person name="Gross S."/>
            <person name="Joshi V."/>
            <person name="Fowler G."/>
            <person name="Nazareth L."/>
            <person name="Reid J."/>
            <person name="Worley K."/>
            <person name="Petrosino J."/>
            <person name="Highlander S."/>
            <person name="Gibbs R."/>
        </authorList>
    </citation>
    <scope>NUCLEOTIDE SEQUENCE [LARGE SCALE GENOMIC DNA]</scope>
    <source>
        <strain evidence="1 2">DSM 2778</strain>
    </source>
</reference>
<dbReference type="STRING" id="888060.HMPREF9081_2606"/>
<name>F5RQT4_9FIRM</name>
<dbReference type="RefSeq" id="WP_006307782.1">
    <property type="nucleotide sequence ID" value="NZ_GL892076.1"/>
</dbReference>